<feature type="region of interest" description="Disordered" evidence="1">
    <location>
        <begin position="1"/>
        <end position="66"/>
    </location>
</feature>
<proteinExistence type="predicted"/>
<name>A0ABP6N9F9_9ACTN</name>
<evidence type="ECO:0000256" key="1">
    <source>
        <dbReference type="SAM" id="MobiDB-lite"/>
    </source>
</evidence>
<accession>A0ABP6N9F9</accession>
<gene>
    <name evidence="2" type="ORF">GCM10010466_34840</name>
</gene>
<sequence>MRAQAAQDPSEEGGDGVRPGGRRGVDHVAPLDLAAGERVQPGTRGRLPAGRRGQDGHDDGGGGAGITELVVAVREQAGGMEVVELGDRLDARSLTEERLGHGETGS</sequence>
<dbReference type="EMBL" id="BAAAUT010000026">
    <property type="protein sequence ID" value="GAA3140835.1"/>
    <property type="molecule type" value="Genomic_DNA"/>
</dbReference>
<organism evidence="2 3">
    <name type="scientific">Planomonospora alba</name>
    <dbReference type="NCBI Taxonomy" id="161354"/>
    <lineage>
        <taxon>Bacteria</taxon>
        <taxon>Bacillati</taxon>
        <taxon>Actinomycetota</taxon>
        <taxon>Actinomycetes</taxon>
        <taxon>Streptosporangiales</taxon>
        <taxon>Streptosporangiaceae</taxon>
        <taxon>Planomonospora</taxon>
    </lineage>
</organism>
<reference evidence="3" key="1">
    <citation type="journal article" date="2019" name="Int. J. Syst. Evol. Microbiol.">
        <title>The Global Catalogue of Microorganisms (GCM) 10K type strain sequencing project: providing services to taxonomists for standard genome sequencing and annotation.</title>
        <authorList>
            <consortium name="The Broad Institute Genomics Platform"/>
            <consortium name="The Broad Institute Genome Sequencing Center for Infectious Disease"/>
            <person name="Wu L."/>
            <person name="Ma J."/>
        </authorList>
    </citation>
    <scope>NUCLEOTIDE SEQUENCE [LARGE SCALE GENOMIC DNA]</scope>
    <source>
        <strain evidence="3">JCM 9373</strain>
    </source>
</reference>
<keyword evidence="3" id="KW-1185">Reference proteome</keyword>
<comment type="caution">
    <text evidence="2">The sequence shown here is derived from an EMBL/GenBank/DDBJ whole genome shotgun (WGS) entry which is preliminary data.</text>
</comment>
<evidence type="ECO:0000313" key="2">
    <source>
        <dbReference type="EMBL" id="GAA3140835.1"/>
    </source>
</evidence>
<protein>
    <submittedName>
        <fullName evidence="2">Uncharacterized protein</fullName>
    </submittedName>
</protein>
<evidence type="ECO:0000313" key="3">
    <source>
        <dbReference type="Proteomes" id="UP001500320"/>
    </source>
</evidence>
<dbReference type="Proteomes" id="UP001500320">
    <property type="component" value="Unassembled WGS sequence"/>
</dbReference>